<reference evidence="1" key="1">
    <citation type="submission" date="2022-10" db="EMBL/GenBank/DDBJ databases">
        <title>Chitinophaga sp. nov., isolated from soil.</title>
        <authorList>
            <person name="Jeon C.O."/>
        </authorList>
    </citation>
    <scope>NUCLEOTIDE SEQUENCE</scope>
    <source>
        <strain evidence="1">R8</strain>
    </source>
</reference>
<evidence type="ECO:0000313" key="1">
    <source>
        <dbReference type="EMBL" id="UYQ94931.1"/>
    </source>
</evidence>
<sequence>MKMQELNINEMQQINGGLLGLFGNDSSSALSGLLEGYIGITTVDEDGDTNSTKINFGLGSMFGSSSSEE</sequence>
<gene>
    <name evidence="1" type="ORF">MKQ68_07470</name>
</gene>
<protein>
    <submittedName>
        <fullName evidence="1">Bacteriocin</fullName>
    </submittedName>
</protein>
<organism evidence="1 2">
    <name type="scientific">Chitinophaga horti</name>
    <dbReference type="NCBI Taxonomy" id="2920382"/>
    <lineage>
        <taxon>Bacteria</taxon>
        <taxon>Pseudomonadati</taxon>
        <taxon>Bacteroidota</taxon>
        <taxon>Chitinophagia</taxon>
        <taxon>Chitinophagales</taxon>
        <taxon>Chitinophagaceae</taxon>
        <taxon>Chitinophaga</taxon>
    </lineage>
</organism>
<dbReference type="NCBIfam" id="TIGR01847">
    <property type="entry name" value="bacteriocin_sig"/>
    <property type="match status" value="1"/>
</dbReference>
<proteinExistence type="predicted"/>
<dbReference type="EMBL" id="CP107006">
    <property type="protein sequence ID" value="UYQ94931.1"/>
    <property type="molecule type" value="Genomic_DNA"/>
</dbReference>
<keyword evidence="2" id="KW-1185">Reference proteome</keyword>
<name>A0ABY6J9G5_9BACT</name>
<evidence type="ECO:0000313" key="2">
    <source>
        <dbReference type="Proteomes" id="UP001162741"/>
    </source>
</evidence>
<accession>A0ABY6J9G5</accession>
<dbReference type="RefSeq" id="WP_244838368.1">
    <property type="nucleotide sequence ID" value="NZ_CP107006.1"/>
</dbReference>
<dbReference type="InterPro" id="IPR010133">
    <property type="entry name" value="Bacteriocin_signal_seq"/>
</dbReference>
<dbReference type="Proteomes" id="UP001162741">
    <property type="component" value="Chromosome"/>
</dbReference>